<dbReference type="GO" id="GO:0003841">
    <property type="term" value="F:1-acylglycerol-3-phosphate O-acyltransferase activity"/>
    <property type="evidence" value="ECO:0007669"/>
    <property type="project" value="TreeGrafter"/>
</dbReference>
<feature type="transmembrane region" description="Helical" evidence="7">
    <location>
        <begin position="225"/>
        <end position="244"/>
    </location>
</feature>
<dbReference type="GO" id="GO:0030258">
    <property type="term" value="P:lipid modification"/>
    <property type="evidence" value="ECO:0007669"/>
    <property type="project" value="TreeGrafter"/>
</dbReference>
<keyword evidence="5 7" id="KW-0472">Membrane</keyword>
<protein>
    <submittedName>
        <fullName evidence="8">Lysophospholipid acyltransferase</fullName>
    </submittedName>
</protein>
<dbReference type="GO" id="GO:0016020">
    <property type="term" value="C:membrane"/>
    <property type="evidence" value="ECO:0007669"/>
    <property type="project" value="UniProtKB-SubCell"/>
</dbReference>
<dbReference type="InterPro" id="IPR004299">
    <property type="entry name" value="MBOAT_fam"/>
</dbReference>
<evidence type="ECO:0000256" key="2">
    <source>
        <dbReference type="ARBA" id="ARBA00022679"/>
    </source>
</evidence>
<dbReference type="GO" id="GO:0047184">
    <property type="term" value="F:1-acylglycerophosphocholine O-acyltransferase activity"/>
    <property type="evidence" value="ECO:0007669"/>
    <property type="project" value="TreeGrafter"/>
</dbReference>
<evidence type="ECO:0000256" key="4">
    <source>
        <dbReference type="ARBA" id="ARBA00022989"/>
    </source>
</evidence>
<accession>A0AAV9XIL5</accession>
<evidence type="ECO:0000256" key="1">
    <source>
        <dbReference type="ARBA" id="ARBA00004141"/>
    </source>
</evidence>
<dbReference type="GO" id="GO:0046474">
    <property type="term" value="P:glycerophospholipid biosynthetic process"/>
    <property type="evidence" value="ECO:0007669"/>
    <property type="project" value="TreeGrafter"/>
</dbReference>
<organism evidence="8 9">
    <name type="scientific">Orbilia ellipsospora</name>
    <dbReference type="NCBI Taxonomy" id="2528407"/>
    <lineage>
        <taxon>Eukaryota</taxon>
        <taxon>Fungi</taxon>
        <taxon>Dikarya</taxon>
        <taxon>Ascomycota</taxon>
        <taxon>Pezizomycotina</taxon>
        <taxon>Orbiliomycetes</taxon>
        <taxon>Orbiliales</taxon>
        <taxon>Orbiliaceae</taxon>
        <taxon>Orbilia</taxon>
    </lineage>
</organism>
<dbReference type="EMBL" id="JAVHJO010000003">
    <property type="protein sequence ID" value="KAK6541635.1"/>
    <property type="molecule type" value="Genomic_DNA"/>
</dbReference>
<evidence type="ECO:0000256" key="3">
    <source>
        <dbReference type="ARBA" id="ARBA00022692"/>
    </source>
</evidence>
<dbReference type="InterPro" id="IPR049941">
    <property type="entry name" value="LPLAT_7/PORCN-like"/>
</dbReference>
<dbReference type="GO" id="GO:0005783">
    <property type="term" value="C:endoplasmic reticulum"/>
    <property type="evidence" value="ECO:0007669"/>
    <property type="project" value="TreeGrafter"/>
</dbReference>
<feature type="transmembrane region" description="Helical" evidence="7">
    <location>
        <begin position="93"/>
        <end position="113"/>
    </location>
</feature>
<keyword evidence="4 7" id="KW-1133">Transmembrane helix</keyword>
<evidence type="ECO:0000256" key="5">
    <source>
        <dbReference type="ARBA" id="ARBA00023136"/>
    </source>
</evidence>
<name>A0AAV9XIL5_9PEZI</name>
<feature type="transmembrane region" description="Helical" evidence="7">
    <location>
        <begin position="416"/>
        <end position="439"/>
    </location>
</feature>
<feature type="transmembrane region" description="Helical" evidence="7">
    <location>
        <begin position="23"/>
        <end position="40"/>
    </location>
</feature>
<feature type="transmembrane region" description="Helical" evidence="7">
    <location>
        <begin position="280"/>
        <end position="300"/>
    </location>
</feature>
<feature type="transmembrane region" description="Helical" evidence="7">
    <location>
        <begin position="52"/>
        <end position="73"/>
    </location>
</feature>
<dbReference type="Proteomes" id="UP001365542">
    <property type="component" value="Unassembled WGS sequence"/>
</dbReference>
<evidence type="ECO:0000313" key="8">
    <source>
        <dbReference type="EMBL" id="KAK6541635.1"/>
    </source>
</evidence>
<keyword evidence="6 8" id="KW-0012">Acyltransferase</keyword>
<keyword evidence="3 7" id="KW-0812">Transmembrane</keyword>
<keyword evidence="2" id="KW-0808">Transferase</keyword>
<proteinExistence type="predicted"/>
<dbReference type="PANTHER" id="PTHR13906">
    <property type="entry name" value="PORCUPINE"/>
    <property type="match status" value="1"/>
</dbReference>
<evidence type="ECO:0000256" key="6">
    <source>
        <dbReference type="ARBA" id="ARBA00023315"/>
    </source>
</evidence>
<keyword evidence="9" id="KW-1185">Reference proteome</keyword>
<evidence type="ECO:0000313" key="9">
    <source>
        <dbReference type="Proteomes" id="UP001365542"/>
    </source>
</evidence>
<dbReference type="Pfam" id="PF03062">
    <property type="entry name" value="MBOAT"/>
    <property type="match status" value="1"/>
</dbReference>
<dbReference type="AlphaFoldDB" id="A0AAV9XIL5"/>
<feature type="transmembrane region" description="Helical" evidence="7">
    <location>
        <begin position="451"/>
        <end position="474"/>
    </location>
</feature>
<evidence type="ECO:0000256" key="7">
    <source>
        <dbReference type="SAM" id="Phobius"/>
    </source>
</evidence>
<sequence length="552" mass="63152">MIQLIHDQFLHFSQLAGGIAPDYLKLIFVVLLSYPLAGILKRIPESQPAAKNLFLIGTSLFYFVGVFDLWTGIRTVMISSAGAYLIAKYVKGPLMPWIGFVFIMGHMAVSHIARQRRGDDSTVDITGVQMVLVMKLTAFCWNVWDGKFPDSELSAVQQDRAIREMPSVLDYAGYVLFFPSVMVGPAFDYNEYKKWLDLSMFDVEVTDKKGAVRKRRRIPRSGRMATRKAVVGLIWIGLFVKASSMFTVEFALSDGFLNYSILHRVWYIYWLMFGARLKYYGIWSLTEGACILAGLGYNGLDENKRIRWDRVTNIDAWELETAQNSRGVLEAWNKNTNKWLRNYIYLRVTPKGKKPGFRSSMATFVTSAFWHGFYPGYYLAFVTASLVQTVAKFSRRYLRPFFLSPDGTKPTKYKRYYDVFGAVVTQAALAYMTLPFIVLDFNDSIRLWSRVWFYTHVGIITMYAIFKSPAVGLLQAELKRRTNVTPVQPSKEQLQRELRKEAPPFGIPDEDLVVTDVNEAFAEIKELKQRQAAGESPLQAFRNAKAHVKKQS</sequence>
<gene>
    <name evidence="8" type="primary">ALE1</name>
    <name evidence="8" type="ORF">TWF694_007434</name>
</gene>
<comment type="caution">
    <text evidence="8">The sequence shown here is derived from an EMBL/GenBank/DDBJ whole genome shotgun (WGS) entry which is preliminary data.</text>
</comment>
<comment type="subcellular location">
    <subcellularLocation>
        <location evidence="1">Membrane</location>
        <topology evidence="1">Multi-pass membrane protein</topology>
    </subcellularLocation>
</comment>
<reference evidence="8 9" key="1">
    <citation type="submission" date="2019-10" db="EMBL/GenBank/DDBJ databases">
        <authorList>
            <person name="Palmer J.M."/>
        </authorList>
    </citation>
    <scope>NUCLEOTIDE SEQUENCE [LARGE SCALE GENOMIC DNA]</scope>
    <source>
        <strain evidence="8 9">TWF694</strain>
    </source>
</reference>
<dbReference type="PANTHER" id="PTHR13906:SF4">
    <property type="entry name" value="LYSOPHOSPHOLIPID ACYLTRANSFERASE 6"/>
    <property type="match status" value="1"/>
</dbReference>